<sequence length="677" mass="77833">MALPPCSLPATISAAATTTQARTLSLSDQPALPVLSVARETSDIYIISPNVSFVPPSPRVTQDIQMRSDGKYGDADYTARPQFYLSEYPHLPFIPTQRHLDYAGYQIMWRGLTPADLEPILPHSNPSLRQLSPPTRDTLTTCLTSVLTDLDEYLAAIRPLIPQPILRHAFYLINHLRARLYFATQKMPWRDLCRIWGQYQRVWLEIAGMQEFLKMQFGRDLEHPGRPVESFIGAFTDEEDVARKLFASGVPVWRLSPRDMIDSDVPCIPQHIYPPLPPLHPMSLGLGTENTPWEALGSFSRTDSSSVARRHQQDIEFMPNSQVLHVQTLLTSSRSELGSVEQKRHLSHKADRGEPSQRAAHRHHPYGPNPTHVLRVQPIPCPVADQLPKRFQRPVVLPEWATALLEYKDVPTARQARRYLLPIGTFFSEDDPIKRERQIINWLSVRENWFHHLRQQGLDTDPVLDREDWRQFLSHTPERGSFGRKRTNLTIFDDFLPGGAFKISPDTSTLPFRWFDRPYDRGDEEALIVTQRLIMWELDEIAFRQELLTLQRNISQRAGHSENEVEARRNMVYHIWDTYETEHGIYFKSPPAEDRGIGSFIWNFSVPAVNAARAVMESWPEAPQVIQSPLLTPVEANTIPVVQALRMELARFFCRTYLKHFGRFPIVPTQFPIPYST</sequence>
<evidence type="ECO:0000256" key="1">
    <source>
        <dbReference type="SAM" id="MobiDB-lite"/>
    </source>
</evidence>
<organism evidence="2 3">
    <name type="scientific">Sistotremastrum niveocremeum HHB9708</name>
    <dbReference type="NCBI Taxonomy" id="1314777"/>
    <lineage>
        <taxon>Eukaryota</taxon>
        <taxon>Fungi</taxon>
        <taxon>Dikarya</taxon>
        <taxon>Basidiomycota</taxon>
        <taxon>Agaricomycotina</taxon>
        <taxon>Agaricomycetes</taxon>
        <taxon>Sistotremastrales</taxon>
        <taxon>Sistotremastraceae</taxon>
        <taxon>Sertulicium</taxon>
        <taxon>Sertulicium niveocremeum</taxon>
    </lineage>
</organism>
<keyword evidence="3" id="KW-1185">Reference proteome</keyword>
<name>A0A164MLT2_9AGAM</name>
<proteinExistence type="predicted"/>
<evidence type="ECO:0000313" key="2">
    <source>
        <dbReference type="EMBL" id="KZS86834.1"/>
    </source>
</evidence>
<feature type="compositionally biased region" description="Basic and acidic residues" evidence="1">
    <location>
        <begin position="341"/>
        <end position="355"/>
    </location>
</feature>
<gene>
    <name evidence="2" type="ORF">SISNIDRAFT_541114</name>
</gene>
<dbReference type="AlphaFoldDB" id="A0A164MLT2"/>
<dbReference type="EMBL" id="KV419466">
    <property type="protein sequence ID" value="KZS86834.1"/>
    <property type="molecule type" value="Genomic_DNA"/>
</dbReference>
<evidence type="ECO:0000313" key="3">
    <source>
        <dbReference type="Proteomes" id="UP000076722"/>
    </source>
</evidence>
<protein>
    <submittedName>
        <fullName evidence="2">Uncharacterized protein</fullName>
    </submittedName>
</protein>
<reference evidence="2 3" key="1">
    <citation type="journal article" date="2016" name="Mol. Biol. Evol.">
        <title>Comparative Genomics of Early-Diverging Mushroom-Forming Fungi Provides Insights into the Origins of Lignocellulose Decay Capabilities.</title>
        <authorList>
            <person name="Nagy L.G."/>
            <person name="Riley R."/>
            <person name="Tritt A."/>
            <person name="Adam C."/>
            <person name="Daum C."/>
            <person name="Floudas D."/>
            <person name="Sun H."/>
            <person name="Yadav J.S."/>
            <person name="Pangilinan J."/>
            <person name="Larsson K.H."/>
            <person name="Matsuura K."/>
            <person name="Barry K."/>
            <person name="Labutti K."/>
            <person name="Kuo R."/>
            <person name="Ohm R.A."/>
            <person name="Bhattacharya S.S."/>
            <person name="Shirouzu T."/>
            <person name="Yoshinaga Y."/>
            <person name="Martin F.M."/>
            <person name="Grigoriev I.V."/>
            <person name="Hibbett D.S."/>
        </authorList>
    </citation>
    <scope>NUCLEOTIDE SEQUENCE [LARGE SCALE GENOMIC DNA]</scope>
    <source>
        <strain evidence="2 3">HHB9708</strain>
    </source>
</reference>
<accession>A0A164MLT2</accession>
<feature type="region of interest" description="Disordered" evidence="1">
    <location>
        <begin position="336"/>
        <end position="369"/>
    </location>
</feature>
<dbReference type="OrthoDB" id="2692137at2759"/>
<dbReference type="Proteomes" id="UP000076722">
    <property type="component" value="Unassembled WGS sequence"/>
</dbReference>